<evidence type="ECO:0000259" key="2">
    <source>
        <dbReference type="Pfam" id="PF10412"/>
    </source>
</evidence>
<dbReference type="InterPro" id="IPR019476">
    <property type="entry name" value="T4SS_TraD_DNA-bd"/>
</dbReference>
<dbReference type="Proteomes" id="UP000228568">
    <property type="component" value="Unassembled WGS sequence"/>
</dbReference>
<protein>
    <submittedName>
        <fullName evidence="4">Uncharacterized protein</fullName>
    </submittedName>
</protein>
<sequence>MFILLFQFYTSPDVAENLYQTSVLDDLQVVWALIALVVIFLNTSIVLIMRAVFQFQDKSKKAFNRVVLQIAVPKERKSEGQGGKVEDGDRLERIKEEIGITETFFATIAGLKAQRGLLNWFRGRTDNFSFEMVTENGLIYFYIDIPIKMKGFITQQVHAQYPYANIEEMTDYNIFSEKSAIMGAYLVPTKKHIFPLKTYKNMESDPLESILNVLAKSQEGSNSNMAIQFVVRSSHKRWRSKGVTIVREVRKGKKFEKVAMQSAITRGIATSLETISELLTAKKQDALNKNTPQEYKLSPLEEEMIKAIEEKLTKGGMDVTIRLLSISDSEEVARLNLDNIINSFSQYNHYRYGNSFKAIVPKNQNKLIQDFIYRSYNKNRFQILTTEEMASLWHLPLHSTEAPSIKWLSGRKSPPPSDLPKEGLHLGYVQYRGTKTEVFMKEPDRRRHLYIIGKSGTGKSVTLANLIIQDIQNGKGVCVVDPHGDLVNDVLGHIPKNRADDVIIFNPSDMDRPVGLNMLEARTEDQKDFAVQEMIGIFYKLFPPEMIGPMFEHNMRNVMLTLMADIKDPGTVIDIPRMFTDDDHVKIYLKKLKDPVVRAFWEKEMAKTSDFHKSEMLGYLISKVGRFVSNEMMRNIMGQQKSGFDFREVMDNKKILLVNLAKGTTGEVNARLLGLIVVAKLQMAAMGRADMEESKRHDFFLYIDEFQNFITDSISTILSEARKYRLDLTLAHQYMGQLTDEKGKSDVRDAVLGNVGTMMVGRIGPDDAEILAKEFSPTFGSYDLLNPPEYSFYTKLLIDNLASKPFNMQTYPPVRGNHELGEAIRQLSRLKFGRDRRIVEAEILDRTKLGVAAKSSNAEMIEASL</sequence>
<accession>A0A2M7V7V1</accession>
<reference evidence="5" key="1">
    <citation type="submission" date="2017-09" db="EMBL/GenBank/DDBJ databases">
        <title>Depth-based differentiation of microbial function through sediment-hosted aquifers and enrichment of novel symbionts in the deep terrestrial subsurface.</title>
        <authorList>
            <person name="Probst A.J."/>
            <person name="Ladd B."/>
            <person name="Jarett J.K."/>
            <person name="Geller-Mcgrath D.E."/>
            <person name="Sieber C.M.K."/>
            <person name="Emerson J.B."/>
            <person name="Anantharaman K."/>
            <person name="Thomas B.C."/>
            <person name="Malmstrom R."/>
            <person name="Stieglmeier M."/>
            <person name="Klingl A."/>
            <person name="Woyke T."/>
            <person name="Ryan C.M."/>
            <person name="Banfield J.F."/>
        </authorList>
    </citation>
    <scope>NUCLEOTIDE SEQUENCE [LARGE SCALE GENOMIC DNA]</scope>
</reference>
<dbReference type="Gene3D" id="3.40.50.300">
    <property type="entry name" value="P-loop containing nucleotide triphosphate hydrolases"/>
    <property type="match status" value="2"/>
</dbReference>
<dbReference type="PANTHER" id="PTHR30121:SF11">
    <property type="entry name" value="AAA+ ATPASE DOMAIN-CONTAINING PROTEIN"/>
    <property type="match status" value="1"/>
</dbReference>
<dbReference type="AlphaFoldDB" id="A0A2M7V7V1"/>
<dbReference type="Pfam" id="PF10412">
    <property type="entry name" value="TrwB_AAD_bind"/>
    <property type="match status" value="1"/>
</dbReference>
<feature type="transmembrane region" description="Helical" evidence="1">
    <location>
        <begin position="29"/>
        <end position="53"/>
    </location>
</feature>
<comment type="caution">
    <text evidence="4">The sequence shown here is derived from an EMBL/GenBank/DDBJ whole genome shotgun (WGS) entry which is preliminary data.</text>
</comment>
<dbReference type="Pfam" id="PF26449">
    <property type="entry name" value="DUF8128"/>
    <property type="match status" value="1"/>
</dbReference>
<dbReference type="InterPro" id="IPR058441">
    <property type="entry name" value="DUF8128"/>
</dbReference>
<feature type="domain" description="Type IV secretion system coupling protein TraD DNA-binding" evidence="2">
    <location>
        <begin position="444"/>
        <end position="784"/>
    </location>
</feature>
<dbReference type="InterPro" id="IPR027417">
    <property type="entry name" value="P-loop_NTPase"/>
</dbReference>
<evidence type="ECO:0000259" key="3">
    <source>
        <dbReference type="Pfam" id="PF26449"/>
    </source>
</evidence>
<proteinExistence type="predicted"/>
<dbReference type="SUPFAM" id="SSF52540">
    <property type="entry name" value="P-loop containing nucleoside triphosphate hydrolases"/>
    <property type="match status" value="1"/>
</dbReference>
<keyword evidence="1" id="KW-1133">Transmembrane helix</keyword>
<feature type="domain" description="DUF8128" evidence="3">
    <location>
        <begin position="122"/>
        <end position="407"/>
    </location>
</feature>
<evidence type="ECO:0000313" key="5">
    <source>
        <dbReference type="Proteomes" id="UP000228568"/>
    </source>
</evidence>
<gene>
    <name evidence="4" type="ORF">COX81_02335</name>
</gene>
<dbReference type="InterPro" id="IPR051162">
    <property type="entry name" value="T4SS_component"/>
</dbReference>
<evidence type="ECO:0000313" key="4">
    <source>
        <dbReference type="EMBL" id="PIZ94850.1"/>
    </source>
</evidence>
<dbReference type="EMBL" id="PFPK01000027">
    <property type="protein sequence ID" value="PIZ94850.1"/>
    <property type="molecule type" value="Genomic_DNA"/>
</dbReference>
<keyword evidence="1" id="KW-0472">Membrane</keyword>
<organism evidence="4 5">
    <name type="scientific">Candidatus Magasanikbacteria bacterium CG_4_10_14_0_2_um_filter_37_12</name>
    <dbReference type="NCBI Taxonomy" id="1974637"/>
    <lineage>
        <taxon>Bacteria</taxon>
        <taxon>Candidatus Magasanikiibacteriota</taxon>
    </lineage>
</organism>
<dbReference type="PANTHER" id="PTHR30121">
    <property type="entry name" value="UNCHARACTERIZED PROTEIN YJGR-RELATED"/>
    <property type="match status" value="1"/>
</dbReference>
<dbReference type="CDD" id="cd01127">
    <property type="entry name" value="TrwB_TraG_TraD_VirD4"/>
    <property type="match status" value="1"/>
</dbReference>
<name>A0A2M7V7V1_9BACT</name>
<evidence type="ECO:0000256" key="1">
    <source>
        <dbReference type="SAM" id="Phobius"/>
    </source>
</evidence>
<keyword evidence="1" id="KW-0812">Transmembrane</keyword>